<name>A0ABV9MZZ2_9FLAO</name>
<gene>
    <name evidence="5" type="ORF">ACFO5O_04580</name>
</gene>
<reference evidence="6" key="1">
    <citation type="journal article" date="2019" name="Int. J. Syst. Evol. Microbiol.">
        <title>The Global Catalogue of Microorganisms (GCM) 10K type strain sequencing project: providing services to taxonomists for standard genome sequencing and annotation.</title>
        <authorList>
            <consortium name="The Broad Institute Genomics Platform"/>
            <consortium name="The Broad Institute Genome Sequencing Center for Infectious Disease"/>
            <person name="Wu L."/>
            <person name="Ma J."/>
        </authorList>
    </citation>
    <scope>NUCLEOTIDE SEQUENCE [LARGE SCALE GENOMIC DNA]</scope>
    <source>
        <strain evidence="6">CCUG 63682</strain>
    </source>
</reference>
<protein>
    <submittedName>
        <fullName evidence="5">Sau3AI family type II restriction endonuclease</fullName>
    </submittedName>
</protein>
<dbReference type="CDD" id="cd22355">
    <property type="entry name" value="Sau3AI_C"/>
    <property type="match status" value="1"/>
</dbReference>
<evidence type="ECO:0000256" key="1">
    <source>
        <dbReference type="ARBA" id="ARBA00022722"/>
    </source>
</evidence>
<sequence length="472" mass="55878">MYNISSSESIISYAKMLKDKTLRQICEPEIEEHHYKGKGNFGQLLEKYYFGYEPNSASEPDFFEAGIELKSSPLKVLKNGEIRSKERLVLNIINYLEVHKEEFESSTFWKKNAHLLLIFYLYDKDLDILDYYIKLVDEWKYPLEDLNIIKRDWKIISQKIKDGKAHELSEGDTFYLGACTKGSTSLKSFREQPFNSQKAKQRAYSLKQGYVNHIIAKIAHEEIAVYGKIIKKIEILNNENSIEDIVISKFRPFYGINDSNIEAKLNLKVKKSKQYYSSLSKAILGVEIDKEIEEFQKAEIEIKAIRVEENNCIIQSVSFPAFKFKQIYEESWRDSELKDLIEKKFLFVFFKKNKFGYYLDKAKFWNMPYKDRNEFRMIWLKTKKVIQSGNIFKDYARDKNGNIRYSKKGHPIRKNNLPKLKESRVCHVRPHGTDSTFTYPLPVEDKKLKIIEYSRQCFWLNASYVRDEIYLK</sequence>
<dbReference type="Proteomes" id="UP001595953">
    <property type="component" value="Unassembled WGS sequence"/>
</dbReference>
<feature type="domain" description="DNA mismatch repair MutH/Type II restriction enzyme Sau3AI" evidence="4">
    <location>
        <begin position="50"/>
        <end position="152"/>
    </location>
</feature>
<keyword evidence="1" id="KW-0540">Nuclease</keyword>
<proteinExistence type="predicted"/>
<dbReference type="EMBL" id="JBHSGP010000008">
    <property type="protein sequence ID" value="MFC4721582.1"/>
    <property type="molecule type" value="Genomic_DNA"/>
</dbReference>
<evidence type="ECO:0000256" key="2">
    <source>
        <dbReference type="ARBA" id="ARBA00022759"/>
    </source>
</evidence>
<dbReference type="InterPro" id="IPR011337">
    <property type="entry name" value="DNA_rep_MutH/RE_typeII_Sau3AI"/>
</dbReference>
<dbReference type="RefSeq" id="WP_387961368.1">
    <property type="nucleotide sequence ID" value="NZ_JBHSGP010000008.1"/>
</dbReference>
<evidence type="ECO:0000259" key="4">
    <source>
        <dbReference type="SMART" id="SM00927"/>
    </source>
</evidence>
<dbReference type="GO" id="GO:0004519">
    <property type="term" value="F:endonuclease activity"/>
    <property type="evidence" value="ECO:0007669"/>
    <property type="project" value="UniProtKB-KW"/>
</dbReference>
<dbReference type="InterPro" id="IPR011335">
    <property type="entry name" value="Restrct_endonuc-II-like"/>
</dbReference>
<dbReference type="Gene3D" id="3.40.600.10">
    <property type="entry name" value="DNA mismatch repair MutH/Restriction endonuclease, type II"/>
    <property type="match status" value="2"/>
</dbReference>
<dbReference type="CDD" id="cd22356">
    <property type="entry name" value="Sau3AI_N-like"/>
    <property type="match status" value="1"/>
</dbReference>
<evidence type="ECO:0000313" key="5">
    <source>
        <dbReference type="EMBL" id="MFC4721582.1"/>
    </source>
</evidence>
<dbReference type="SUPFAM" id="SSF52980">
    <property type="entry name" value="Restriction endonuclease-like"/>
    <property type="match status" value="2"/>
</dbReference>
<comment type="caution">
    <text evidence="5">The sequence shown here is derived from an EMBL/GenBank/DDBJ whole genome shotgun (WGS) entry which is preliminary data.</text>
</comment>
<evidence type="ECO:0000313" key="6">
    <source>
        <dbReference type="Proteomes" id="UP001595953"/>
    </source>
</evidence>
<organism evidence="5 6">
    <name type="scientific">Geojedonia litorea</name>
    <dbReference type="NCBI Taxonomy" id="1268269"/>
    <lineage>
        <taxon>Bacteria</taxon>
        <taxon>Pseudomonadati</taxon>
        <taxon>Bacteroidota</taxon>
        <taxon>Flavobacteriia</taxon>
        <taxon>Flavobacteriales</taxon>
        <taxon>Flavobacteriaceae</taxon>
        <taxon>Geojedonia</taxon>
    </lineage>
</organism>
<keyword evidence="6" id="KW-1185">Reference proteome</keyword>
<accession>A0ABV9MZZ2</accession>
<dbReference type="SMART" id="SM00927">
    <property type="entry name" value="MutH"/>
    <property type="match status" value="1"/>
</dbReference>
<evidence type="ECO:0000256" key="3">
    <source>
        <dbReference type="ARBA" id="ARBA00022801"/>
    </source>
</evidence>
<dbReference type="Pfam" id="PF02976">
    <property type="entry name" value="MutH"/>
    <property type="match status" value="1"/>
</dbReference>
<keyword evidence="3" id="KW-0378">Hydrolase</keyword>
<dbReference type="InterPro" id="IPR037057">
    <property type="entry name" value="DNA_rep_MutH/T2_RE_sf"/>
</dbReference>
<keyword evidence="2 5" id="KW-0255">Endonuclease</keyword>
<dbReference type="NCBIfam" id="NF040973">
    <property type="entry name" value="restrict_Sau3AI"/>
    <property type="match status" value="1"/>
</dbReference>